<comment type="subunit">
    <text evidence="5">Complex I is composed of 45 different subunits. This a component of the hydrophobic protein fraction. Interacts with BLOC1S1. Interacts with SLC2A4. Interacts with CLOCK. Interacts with RAB5IF.</text>
</comment>
<gene>
    <name evidence="7" type="primary">NDUFA9</name>
</gene>
<evidence type="ECO:0000256" key="2">
    <source>
        <dbReference type="ARBA" id="ARBA00040720"/>
    </source>
</evidence>
<dbReference type="Gene3D" id="3.40.50.720">
    <property type="entry name" value="NAD(P)-binding Rossmann-like Domain"/>
    <property type="match status" value="1"/>
</dbReference>
<dbReference type="OMA" id="PEDQFTN"/>
<name>T2MC93_HYDVU</name>
<dbReference type="InterPro" id="IPR051207">
    <property type="entry name" value="ComplexI_NDUFA9_subunit"/>
</dbReference>
<organism evidence="7">
    <name type="scientific">Hydra vulgaris</name>
    <name type="common">Hydra</name>
    <name type="synonym">Hydra attenuata</name>
    <dbReference type="NCBI Taxonomy" id="6087"/>
    <lineage>
        <taxon>Eukaryota</taxon>
        <taxon>Metazoa</taxon>
        <taxon>Cnidaria</taxon>
        <taxon>Hydrozoa</taxon>
        <taxon>Hydroidolina</taxon>
        <taxon>Anthoathecata</taxon>
        <taxon>Aplanulata</taxon>
        <taxon>Hydridae</taxon>
        <taxon>Hydra</taxon>
    </lineage>
</organism>
<sequence>MLSLNKIARSSKVWKNNLIPSADILQKRNSTSYEHGLKYGDGGRNSFNGSIVTVFGATGFLGRYVVNRLARRGTQLIIPYRGVDDEVRNIRLMGDLGQIKFFNYNLRDYESLLKTMTHSSTVINLVGKNFDTRNFTMSDCIVTGAADLAKAAKESGVKRFIHVSALGAEGSSPSHYLRLKSRSERCVSDAFPGATIMRPAPMYGDEDSYFNRYAYFRNFPIGIPLAKGGWETRKRPVAVYDVARAIVLATHDPTTANKTYELYGPEEYYLHDIVKFIYRMIKRPCRIIPVPQSLYELAGYIGEFSPFDKRITKDFVIRQFLSDDVLEDAFTFEDLGITPVNVNDAALNILRRHRHYYHYSEIMKEEEFIKPIQQ</sequence>
<dbReference type="CDD" id="cd05271">
    <property type="entry name" value="NDUFA9_like_SDR_a"/>
    <property type="match status" value="1"/>
</dbReference>
<evidence type="ECO:0000256" key="1">
    <source>
        <dbReference type="ARBA" id="ARBA00038501"/>
    </source>
</evidence>
<dbReference type="OrthoDB" id="275457at2759"/>
<dbReference type="SUPFAM" id="SSF51735">
    <property type="entry name" value="NAD(P)-binding Rossmann-fold domains"/>
    <property type="match status" value="1"/>
</dbReference>
<feature type="domain" description="NAD-dependent epimerase/dehydratase" evidence="6">
    <location>
        <begin position="52"/>
        <end position="166"/>
    </location>
</feature>
<evidence type="ECO:0000313" key="7">
    <source>
        <dbReference type="EMBL" id="CDG69868.1"/>
    </source>
</evidence>
<evidence type="ECO:0000256" key="4">
    <source>
        <dbReference type="ARBA" id="ARBA00043145"/>
    </source>
</evidence>
<dbReference type="InterPro" id="IPR036291">
    <property type="entry name" value="NAD(P)-bd_dom_sf"/>
</dbReference>
<dbReference type="PANTHER" id="PTHR12126">
    <property type="entry name" value="NADH-UBIQUINONE OXIDOREDUCTASE 39 KDA SUBUNIT-RELATED"/>
    <property type="match status" value="1"/>
</dbReference>
<evidence type="ECO:0000256" key="5">
    <source>
        <dbReference type="ARBA" id="ARBA00046455"/>
    </source>
</evidence>
<dbReference type="GO" id="GO:0005739">
    <property type="term" value="C:mitochondrion"/>
    <property type="evidence" value="ECO:0007669"/>
    <property type="project" value="TreeGrafter"/>
</dbReference>
<dbReference type="InterPro" id="IPR001509">
    <property type="entry name" value="Epimerase_deHydtase"/>
</dbReference>
<dbReference type="EMBL" id="HAAD01003636">
    <property type="protein sequence ID" value="CDG69868.1"/>
    <property type="molecule type" value="mRNA"/>
</dbReference>
<evidence type="ECO:0000259" key="6">
    <source>
        <dbReference type="Pfam" id="PF01370"/>
    </source>
</evidence>
<reference evidence="7" key="1">
    <citation type="journal article" date="2013" name="Genome Biol. Evol.">
        <title>Punctuated emergences of genetic and phenotypic innovations in eumetazoan, bilaterian, euteleostome, and hominidae ancestors.</title>
        <authorList>
            <person name="Wenger Y."/>
            <person name="Galliot B."/>
        </authorList>
    </citation>
    <scope>NUCLEOTIDE SEQUENCE</scope>
    <source>
        <tissue evidence="7">Whole animals</tissue>
    </source>
</reference>
<dbReference type="AlphaFoldDB" id="T2MC93"/>
<proteinExistence type="evidence at transcript level"/>
<dbReference type="PANTHER" id="PTHR12126:SF11">
    <property type="entry name" value="NADH DEHYDROGENASE [UBIQUINONE] 1 ALPHA SUBCOMPLEX SUBUNIT 9, MITOCHONDRIAL"/>
    <property type="match status" value="1"/>
</dbReference>
<dbReference type="Pfam" id="PF01370">
    <property type="entry name" value="Epimerase"/>
    <property type="match status" value="1"/>
</dbReference>
<comment type="similarity">
    <text evidence="1">Belongs to the complex I NDUFA9 subunit family.</text>
</comment>
<protein>
    <recommendedName>
        <fullName evidence="2">NADH dehydrogenase [ubiquinone] 1 alpha subcomplex subunit 9, mitochondrial</fullName>
    </recommendedName>
    <alternativeName>
        <fullName evidence="4">Complex I-39kD</fullName>
    </alternativeName>
    <alternativeName>
        <fullName evidence="3">NADH-ubiquinone oxidoreductase 39 kDa subunit</fullName>
    </alternativeName>
</protein>
<dbReference type="GO" id="GO:0044877">
    <property type="term" value="F:protein-containing complex binding"/>
    <property type="evidence" value="ECO:0007669"/>
    <property type="project" value="TreeGrafter"/>
</dbReference>
<keyword evidence="7" id="KW-0830">Ubiquinone</keyword>
<evidence type="ECO:0000256" key="3">
    <source>
        <dbReference type="ARBA" id="ARBA00042000"/>
    </source>
</evidence>
<accession>T2MC93</accession>